<protein>
    <submittedName>
        <fullName evidence="2">Uncharacterized protein</fullName>
    </submittedName>
</protein>
<dbReference type="eggNOG" id="ENOG5031EGA">
    <property type="taxonomic scope" value="Bacteria"/>
</dbReference>
<keyword evidence="1" id="KW-0812">Transmembrane</keyword>
<keyword evidence="3" id="KW-1185">Reference proteome</keyword>
<dbReference type="HOGENOM" id="CLU_2083257_0_0_6"/>
<proteinExistence type="predicted"/>
<evidence type="ECO:0000256" key="1">
    <source>
        <dbReference type="SAM" id="Phobius"/>
    </source>
</evidence>
<dbReference type="EMBL" id="AP011177">
    <property type="protein sequence ID" value="BAJ00428.1"/>
    <property type="molecule type" value="Genomic_DNA"/>
</dbReference>
<evidence type="ECO:0000313" key="3">
    <source>
        <dbReference type="Proteomes" id="UP000002350"/>
    </source>
</evidence>
<gene>
    <name evidence="2" type="ordered locus">SVI_0457</name>
</gene>
<dbReference type="Proteomes" id="UP000002350">
    <property type="component" value="Chromosome"/>
</dbReference>
<feature type="transmembrane region" description="Helical" evidence="1">
    <location>
        <begin position="29"/>
        <end position="52"/>
    </location>
</feature>
<evidence type="ECO:0000313" key="2">
    <source>
        <dbReference type="EMBL" id="BAJ00428.1"/>
    </source>
</evidence>
<keyword evidence="1" id="KW-1133">Transmembrane helix</keyword>
<reference evidence="3" key="1">
    <citation type="journal article" date="2010" name="Mol. Biosyst.">
        <title>Complete genome sequence and comparative analysis of Shewanella violacea, a psychrophilic and piezophilic bacterium from deep sea floor sediments.</title>
        <authorList>
            <person name="Aono E."/>
            <person name="Baba T."/>
            <person name="Ara T."/>
            <person name="Nishi T."/>
            <person name="Nakamichi T."/>
            <person name="Inamoto E."/>
            <person name="Toyonaga H."/>
            <person name="Hasegawa M."/>
            <person name="Takai Y."/>
            <person name="Okumura Y."/>
            <person name="Baba M."/>
            <person name="Tomita M."/>
            <person name="Kato C."/>
            <person name="Oshima T."/>
            <person name="Nakasone K."/>
            <person name="Mori H."/>
        </authorList>
    </citation>
    <scope>NUCLEOTIDE SEQUENCE [LARGE SCALE GENOMIC DNA]</scope>
    <source>
        <strain evidence="3">JCM 10179 / CIP 106290 / LMG 19151 / DSS12</strain>
    </source>
</reference>
<dbReference type="AlphaFoldDB" id="D4ZFH9"/>
<keyword evidence="1" id="KW-0472">Membrane</keyword>
<sequence>MIAALVMALDSWGISEFFSGSFLNIDPLFWIDVSLCSVVIISVMLVVILFWLTVAFSILALVSGLCIVAALVMGFSGFSLLWPLMLLLLAAWGLGKSSQCD</sequence>
<name>D4ZFH9_SHEVD</name>
<organism evidence="2 3">
    <name type="scientific">Shewanella violacea (strain JCM 10179 / CIP 106290 / LMG 19151 / DSS12)</name>
    <dbReference type="NCBI Taxonomy" id="637905"/>
    <lineage>
        <taxon>Bacteria</taxon>
        <taxon>Pseudomonadati</taxon>
        <taxon>Pseudomonadota</taxon>
        <taxon>Gammaproteobacteria</taxon>
        <taxon>Alteromonadales</taxon>
        <taxon>Shewanellaceae</taxon>
        <taxon>Shewanella</taxon>
    </lineage>
</organism>
<dbReference type="KEGG" id="svo:SVI_0457"/>
<feature type="transmembrane region" description="Helical" evidence="1">
    <location>
        <begin position="59"/>
        <end position="92"/>
    </location>
</feature>
<accession>D4ZFH9</accession>